<feature type="domain" description="CHK kinase-like" evidence="1">
    <location>
        <begin position="164"/>
        <end position="349"/>
    </location>
</feature>
<name>A0A914H9T7_GLORO</name>
<dbReference type="InterPro" id="IPR015897">
    <property type="entry name" value="CHK_kinase-like"/>
</dbReference>
<evidence type="ECO:0000259" key="1">
    <source>
        <dbReference type="SMART" id="SM00587"/>
    </source>
</evidence>
<proteinExistence type="predicted"/>
<dbReference type="SMART" id="SM00587">
    <property type="entry name" value="CHK"/>
    <property type="match status" value="1"/>
</dbReference>
<organism evidence="2 3">
    <name type="scientific">Globodera rostochiensis</name>
    <name type="common">Golden nematode worm</name>
    <name type="synonym">Heterodera rostochiensis</name>
    <dbReference type="NCBI Taxonomy" id="31243"/>
    <lineage>
        <taxon>Eukaryota</taxon>
        <taxon>Metazoa</taxon>
        <taxon>Ecdysozoa</taxon>
        <taxon>Nematoda</taxon>
        <taxon>Chromadorea</taxon>
        <taxon>Rhabditida</taxon>
        <taxon>Tylenchina</taxon>
        <taxon>Tylenchomorpha</taxon>
        <taxon>Tylenchoidea</taxon>
        <taxon>Heteroderidae</taxon>
        <taxon>Heteroderinae</taxon>
        <taxon>Globodera</taxon>
    </lineage>
</organism>
<accession>A0A914H9T7</accession>
<reference evidence="3" key="1">
    <citation type="submission" date="2022-11" db="UniProtKB">
        <authorList>
            <consortium name="WormBaseParasite"/>
        </authorList>
    </citation>
    <scope>IDENTIFICATION</scope>
</reference>
<dbReference type="SUPFAM" id="SSF56112">
    <property type="entry name" value="Protein kinase-like (PK-like)"/>
    <property type="match status" value="1"/>
</dbReference>
<sequence length="388" mass="43761">MRFFPSIDNRICQQKMPLANLDNAIDQCHADLTVRYLLNELATVDKLGPCGLNSVADVEVVQMSTGGFLSDIYRLRIQFKPNHDNNTMPTFTCIFKVCGAAKFTAGFEEESRVWMYAVHNAECHFYSTAAPLLRAMPVPPPFHIPELYSCRQAPSSDCLTGGYVLLEDVAGKGVIEVDLTNGLSKAQAESAIRGLAHFHALCLCLPSQLMDSFSLKAELDFNVQELHIIDRLMAMPDTAAHFAEHRQAIENMYAKSGHYPPDQHQLFSVPPVIMHGDFWSNNMFFKTNQDEHVADQLHAIFDWQICHTGTGVNDLLRIIYVSVDAPLRRLHIDHWLSLYCSELHSVLKLLDNEAVDQQQRSLQLIRQMAAHHRRTETTEADPSDARTA</sequence>
<dbReference type="WBParaSite" id="Gr19_v10_g14584.t2">
    <property type="protein sequence ID" value="Gr19_v10_g14584.t2"/>
    <property type="gene ID" value="Gr19_v10_g14584"/>
</dbReference>
<dbReference type="Proteomes" id="UP000887572">
    <property type="component" value="Unplaced"/>
</dbReference>
<keyword evidence="2" id="KW-1185">Reference proteome</keyword>
<evidence type="ECO:0000313" key="3">
    <source>
        <dbReference type="WBParaSite" id="Gr19_v10_g14584.t2"/>
    </source>
</evidence>
<dbReference type="AlphaFoldDB" id="A0A914H9T7"/>
<evidence type="ECO:0000313" key="2">
    <source>
        <dbReference type="Proteomes" id="UP000887572"/>
    </source>
</evidence>
<protein>
    <submittedName>
        <fullName evidence="3">CHK kinase-like domain-containing protein</fullName>
    </submittedName>
</protein>
<dbReference type="Gene3D" id="3.90.1200.10">
    <property type="match status" value="1"/>
</dbReference>
<dbReference type="PANTHER" id="PTHR11012:SF58">
    <property type="entry name" value="CHK KINASE-LIKE DOMAIN-CONTAINING PROTEIN"/>
    <property type="match status" value="1"/>
</dbReference>
<dbReference type="PANTHER" id="PTHR11012">
    <property type="entry name" value="PROTEIN KINASE-LIKE DOMAIN-CONTAINING"/>
    <property type="match status" value="1"/>
</dbReference>
<dbReference type="Pfam" id="PF02958">
    <property type="entry name" value="EcKL"/>
    <property type="match status" value="1"/>
</dbReference>
<dbReference type="InterPro" id="IPR004119">
    <property type="entry name" value="EcKL"/>
</dbReference>
<dbReference type="InterPro" id="IPR011009">
    <property type="entry name" value="Kinase-like_dom_sf"/>
</dbReference>